<dbReference type="AlphaFoldDB" id="A0A6G0GPG5"/>
<protein>
    <submittedName>
        <fullName evidence="1">Uncharacterized protein</fullName>
    </submittedName>
</protein>
<accession>A0A6G0GPG5</accession>
<organism evidence="1 4">
    <name type="scientific">Phocaeicola vulgatus</name>
    <name type="common">Bacteroides vulgatus</name>
    <dbReference type="NCBI Taxonomy" id="821"/>
    <lineage>
        <taxon>Bacteria</taxon>
        <taxon>Pseudomonadati</taxon>
        <taxon>Bacteroidota</taxon>
        <taxon>Bacteroidia</taxon>
        <taxon>Bacteroidales</taxon>
        <taxon>Bacteroidaceae</taxon>
        <taxon>Phocaeicola</taxon>
    </lineage>
</organism>
<evidence type="ECO:0000313" key="4">
    <source>
        <dbReference type="Proteomes" id="UP000483142"/>
    </source>
</evidence>
<comment type="caution">
    <text evidence="1">The sequence shown here is derived from an EMBL/GenBank/DDBJ whole genome shotgun (WGS) entry which is preliminary data.</text>
</comment>
<proteinExistence type="predicted"/>
<dbReference type="Proteomes" id="UP000468344">
    <property type="component" value="Unassembled WGS sequence"/>
</dbReference>
<reference evidence="3 4" key="1">
    <citation type="journal article" date="2019" name="Nat. Med.">
        <title>A library of human gut bacterial isolates paired with longitudinal multiomics data enables mechanistic microbiome research.</title>
        <authorList>
            <person name="Poyet M."/>
            <person name="Groussin M."/>
            <person name="Gibbons S.M."/>
            <person name="Avila-Pacheco J."/>
            <person name="Jiang X."/>
            <person name="Kearney S.M."/>
            <person name="Perrotta A.R."/>
            <person name="Berdy B."/>
            <person name="Zhao S."/>
            <person name="Lieberman T.D."/>
            <person name="Swanson P.K."/>
            <person name="Smith M."/>
            <person name="Roesemann S."/>
            <person name="Alexander J.E."/>
            <person name="Rich S.A."/>
            <person name="Livny J."/>
            <person name="Vlamakis H."/>
            <person name="Clish C."/>
            <person name="Bullock K."/>
            <person name="Deik A."/>
            <person name="Scott J."/>
            <person name="Pierce K.A."/>
            <person name="Xavier R.J."/>
            <person name="Alm E.J."/>
        </authorList>
    </citation>
    <scope>NUCLEOTIDE SEQUENCE [LARGE SCALE GENOMIC DNA]</scope>
    <source>
        <strain evidence="2 3">BIOML-A140</strain>
        <strain evidence="1 4">BIOML-A141</strain>
    </source>
</reference>
<dbReference type="RefSeq" id="WP_157955943.1">
    <property type="nucleotide sequence ID" value="NZ_CAXSKM010000002.1"/>
</dbReference>
<sequence length="85" mass="9437">MSLPFDGITATKWSLTITNRRSDTPQQHIPKDSELVTSEADLSRVTGAVPEVTESCRLRTEKGTMQYAIFLSEQAAKGAKRVRVK</sequence>
<dbReference type="EMBL" id="WDBY01000015">
    <property type="protein sequence ID" value="KAB6478329.1"/>
    <property type="molecule type" value="Genomic_DNA"/>
</dbReference>
<dbReference type="EMBL" id="WDBZ01000016">
    <property type="protein sequence ID" value="KAB6453318.1"/>
    <property type="molecule type" value="Genomic_DNA"/>
</dbReference>
<evidence type="ECO:0000313" key="3">
    <source>
        <dbReference type="Proteomes" id="UP000468344"/>
    </source>
</evidence>
<name>A0A6G0GPG5_PHOVU</name>
<evidence type="ECO:0000313" key="2">
    <source>
        <dbReference type="EMBL" id="KAB6478329.1"/>
    </source>
</evidence>
<evidence type="ECO:0000313" key="1">
    <source>
        <dbReference type="EMBL" id="KAB6453318.1"/>
    </source>
</evidence>
<gene>
    <name evidence="2" type="ORF">GAZ06_09330</name>
    <name evidence="1" type="ORF">GAZ09_09160</name>
</gene>
<dbReference type="Proteomes" id="UP000483142">
    <property type="component" value="Unassembled WGS sequence"/>
</dbReference>